<feature type="compositionally biased region" description="Low complexity" evidence="4">
    <location>
        <begin position="124"/>
        <end position="135"/>
    </location>
</feature>
<keyword evidence="7" id="KW-1185">Reference proteome</keyword>
<feature type="region of interest" description="Disordered" evidence="4">
    <location>
        <begin position="1"/>
        <end position="25"/>
    </location>
</feature>
<evidence type="ECO:0000313" key="7">
    <source>
        <dbReference type="Proteomes" id="UP000054558"/>
    </source>
</evidence>
<dbReference type="PANTHER" id="PTHR24209:SF7">
    <property type="entry name" value="PROTEIN DA1-RELATED 2"/>
    <property type="match status" value="1"/>
</dbReference>
<dbReference type="Pfam" id="PF12315">
    <property type="entry name" value="DA1-like"/>
    <property type="match status" value="1"/>
</dbReference>
<accession>A0A1Y1ITK8</accession>
<dbReference type="SUPFAM" id="SSF57716">
    <property type="entry name" value="Glucocorticoid receptor-like (DNA-binding domain)"/>
    <property type="match status" value="2"/>
</dbReference>
<dbReference type="SMART" id="SM00132">
    <property type="entry name" value="LIM"/>
    <property type="match status" value="1"/>
</dbReference>
<keyword evidence="1 3" id="KW-0479">Metal-binding</keyword>
<dbReference type="PANTHER" id="PTHR24209">
    <property type="entry name" value="PROTEIN DA1-RELATED 2"/>
    <property type="match status" value="1"/>
</dbReference>
<reference evidence="6 7" key="1">
    <citation type="journal article" date="2014" name="Nat. Commun.">
        <title>Klebsormidium flaccidum genome reveals primary factors for plant terrestrial adaptation.</title>
        <authorList>
            <person name="Hori K."/>
            <person name="Maruyama F."/>
            <person name="Fujisawa T."/>
            <person name="Togashi T."/>
            <person name="Yamamoto N."/>
            <person name="Seo M."/>
            <person name="Sato S."/>
            <person name="Yamada T."/>
            <person name="Mori H."/>
            <person name="Tajima N."/>
            <person name="Moriyama T."/>
            <person name="Ikeuchi M."/>
            <person name="Watanabe M."/>
            <person name="Wada H."/>
            <person name="Kobayashi K."/>
            <person name="Saito M."/>
            <person name="Masuda T."/>
            <person name="Sasaki-Sekimoto Y."/>
            <person name="Mashiguchi K."/>
            <person name="Awai K."/>
            <person name="Shimojima M."/>
            <person name="Masuda S."/>
            <person name="Iwai M."/>
            <person name="Nobusawa T."/>
            <person name="Narise T."/>
            <person name="Kondo S."/>
            <person name="Saito H."/>
            <person name="Sato R."/>
            <person name="Murakawa M."/>
            <person name="Ihara Y."/>
            <person name="Oshima-Yamada Y."/>
            <person name="Ohtaka K."/>
            <person name="Satoh M."/>
            <person name="Sonobe K."/>
            <person name="Ishii M."/>
            <person name="Ohtani R."/>
            <person name="Kanamori-Sato M."/>
            <person name="Honoki R."/>
            <person name="Miyazaki D."/>
            <person name="Mochizuki H."/>
            <person name="Umetsu J."/>
            <person name="Higashi K."/>
            <person name="Shibata D."/>
            <person name="Kamiya Y."/>
            <person name="Sato N."/>
            <person name="Nakamura Y."/>
            <person name="Tabata S."/>
            <person name="Ida S."/>
            <person name="Kurokawa K."/>
            <person name="Ohta H."/>
        </authorList>
    </citation>
    <scope>NUCLEOTIDE SEQUENCE [LARGE SCALE GENOMIC DNA]</scope>
    <source>
        <strain evidence="6 7">NIES-2285</strain>
    </source>
</reference>
<dbReference type="GO" id="GO:0046872">
    <property type="term" value="F:metal ion binding"/>
    <property type="evidence" value="ECO:0007669"/>
    <property type="project" value="UniProtKB-KW"/>
</dbReference>
<feature type="domain" description="LIM zinc-binding" evidence="5">
    <location>
        <begin position="323"/>
        <end position="381"/>
    </location>
</feature>
<organism evidence="6 7">
    <name type="scientific">Klebsormidium nitens</name>
    <name type="common">Green alga</name>
    <name type="synonym">Ulothrix nitens</name>
    <dbReference type="NCBI Taxonomy" id="105231"/>
    <lineage>
        <taxon>Eukaryota</taxon>
        <taxon>Viridiplantae</taxon>
        <taxon>Streptophyta</taxon>
        <taxon>Klebsormidiophyceae</taxon>
        <taxon>Klebsormidiales</taxon>
        <taxon>Klebsormidiaceae</taxon>
        <taxon>Klebsormidium</taxon>
    </lineage>
</organism>
<protein>
    <submittedName>
        <fullName evidence="6">LIM domain-containing protein,DA1</fullName>
    </submittedName>
</protein>
<dbReference type="InterPro" id="IPR045218">
    <property type="entry name" value="DA1-like"/>
</dbReference>
<evidence type="ECO:0000256" key="2">
    <source>
        <dbReference type="ARBA" id="ARBA00022833"/>
    </source>
</evidence>
<dbReference type="InterPro" id="IPR022087">
    <property type="entry name" value="DA1-like_dom"/>
</dbReference>
<dbReference type="OrthoDB" id="25414at2759"/>
<feature type="compositionally biased region" description="Polar residues" evidence="4">
    <location>
        <begin position="149"/>
        <end position="159"/>
    </location>
</feature>
<proteinExistence type="predicted"/>
<dbReference type="Pfam" id="PF00412">
    <property type="entry name" value="LIM"/>
    <property type="match status" value="1"/>
</dbReference>
<dbReference type="Gene3D" id="2.10.110.10">
    <property type="entry name" value="Cysteine Rich Protein"/>
    <property type="match status" value="1"/>
</dbReference>
<dbReference type="PROSITE" id="PS00478">
    <property type="entry name" value="LIM_DOMAIN_1"/>
    <property type="match status" value="1"/>
</dbReference>
<evidence type="ECO:0000256" key="3">
    <source>
        <dbReference type="PROSITE-ProRule" id="PRU00125"/>
    </source>
</evidence>
<feature type="region of interest" description="Disordered" evidence="4">
    <location>
        <begin position="55"/>
        <end position="217"/>
    </location>
</feature>
<dbReference type="OMA" id="HEATHAF"/>
<evidence type="ECO:0000313" key="6">
    <source>
        <dbReference type="EMBL" id="GAQ91987.1"/>
    </source>
</evidence>
<feature type="region of interest" description="Disordered" evidence="4">
    <location>
        <begin position="265"/>
        <end position="294"/>
    </location>
</feature>
<dbReference type="AlphaFoldDB" id="A0A1Y1ITK8"/>
<dbReference type="GO" id="GO:0043130">
    <property type="term" value="F:ubiquitin binding"/>
    <property type="evidence" value="ECO:0000318"/>
    <property type="project" value="GO_Central"/>
</dbReference>
<keyword evidence="2 3" id="KW-0862">Zinc</keyword>
<dbReference type="CDD" id="cd08368">
    <property type="entry name" value="LIM"/>
    <property type="match status" value="1"/>
</dbReference>
<evidence type="ECO:0000256" key="1">
    <source>
        <dbReference type="ARBA" id="ARBA00022723"/>
    </source>
</evidence>
<sequence>MSSRLVYQLRKGGKTGSKTDPPTTNFKLAETLVRALKRMDEALAREEARQLELALAASLADQGTPPRPSPASSSPPTWGNVGGLPSPNPSSNRTPPSTAPNASSSIGGPGGLAFIPGFGSILDSGPKSSPKPSSSTNGALGNLGPGLQNGDSGFSSGGASRQRRQGVHGGLAGTAVNGEVANGGGASRSQDEQDRELALRLAAEENRKGPRKSEEERDRLLALRLQEEDARSVEVVAHPSPIPPPASDEEIARNLQEQLALEDRLANGGTPPGAPSGAANGGAPRGGFRLPLGGSLGSLPQIPAPLRSLGQRLSNLGPATAQEICTRCKQPITGRYLKTADQTWHEACLVCKSCSGKISGGTKVHNGDTYHEACYLKHIHPRCSVCRMPIPANEHRIIEFRSHPFWRDKHCPVHETDSTARCCACDRMEPVDVQYVTLDDGRKLCLECCSSVVVDTADCQPLYREVLEFYETMGMRLRQKDIPLLLVERQALNEAQEKEHSGGGANPGSHHPMTTRGLCVSEEQVIRSVVRKPAGRFQGIQGLSHETEQQVVRRHCEVTAILILFGLPRLLTGSILAHELMHAWLRLDGSFPALEPVIEEGICQVLAHMWLQTQLPAHSPNMERPTQTLAGVPDFQFRISDGGREKTEEEVTERLAEFFANEIAMNPTAVYGAGFRAGHAAVVKFGLETVLEHMRMTGMFPA</sequence>
<gene>
    <name evidence="6" type="ORF">KFL_008980030</name>
</gene>
<feature type="compositionally biased region" description="Polar residues" evidence="4">
    <location>
        <begin position="16"/>
        <end position="25"/>
    </location>
</feature>
<feature type="compositionally biased region" description="Basic and acidic residues" evidence="4">
    <location>
        <begin position="189"/>
        <end position="217"/>
    </location>
</feature>
<keyword evidence="3" id="KW-0440">LIM domain</keyword>
<dbReference type="Proteomes" id="UP000054558">
    <property type="component" value="Unassembled WGS sequence"/>
</dbReference>
<dbReference type="InterPro" id="IPR001781">
    <property type="entry name" value="Znf_LIM"/>
</dbReference>
<dbReference type="EMBL" id="DF237847">
    <property type="protein sequence ID" value="GAQ91987.1"/>
    <property type="molecule type" value="Genomic_DNA"/>
</dbReference>
<name>A0A1Y1ITK8_KLENI</name>
<feature type="compositionally biased region" description="Low complexity" evidence="4">
    <location>
        <begin position="89"/>
        <end position="105"/>
    </location>
</feature>
<dbReference type="STRING" id="105231.A0A1Y1ITK8"/>
<evidence type="ECO:0000259" key="5">
    <source>
        <dbReference type="PROSITE" id="PS50023"/>
    </source>
</evidence>
<evidence type="ECO:0000256" key="4">
    <source>
        <dbReference type="SAM" id="MobiDB-lite"/>
    </source>
</evidence>
<dbReference type="PROSITE" id="PS50023">
    <property type="entry name" value="LIM_DOMAIN_2"/>
    <property type="match status" value="1"/>
</dbReference>